<keyword evidence="2" id="KW-1185">Reference proteome</keyword>
<reference evidence="1 2" key="1">
    <citation type="submission" date="2018-02" db="EMBL/GenBank/DDBJ databases">
        <title>Reclassifiation of [Polyangium] brachysporum DSM 7029 as Guopingzhaonella breviflexa gen. nov., sp. nov., a member of the family Comamonadaceae.</title>
        <authorList>
            <person name="Tang B."/>
        </authorList>
    </citation>
    <scope>NUCLEOTIDE SEQUENCE [LARGE SCALE GENOMIC DNA]</scope>
    <source>
        <strain evidence="1 2">DSM 15344</strain>
    </source>
</reference>
<dbReference type="AlphaFoldDB" id="A0A2S5T906"/>
<proteinExistence type="predicted"/>
<name>A0A2S5T906_9BURK</name>
<dbReference type="Proteomes" id="UP000239406">
    <property type="component" value="Unassembled WGS sequence"/>
</dbReference>
<gene>
    <name evidence="1" type="ORF">C1702_00380</name>
</gene>
<dbReference type="RefSeq" id="WP_104355689.1">
    <property type="nucleotide sequence ID" value="NZ_CP064338.1"/>
</dbReference>
<sequence>MNYRNPFRGLPQPQAMQAARSVLNDVVKAGTEAGYWEPMKDQPVDPERAWVHDPAGLRFELYVFPTGLGKAPAVGMTLAPGVAPGARVTPHEAAWDIQDREQEVPDVYENASHEPAVIAQRLHEALVQDAYARMLAKQVLVNLAVMIQERQYLTEQAKKLAELGFQRDMILIDHDGFFLMMDHPELGLEVKADLHGVRQVAFKKPALPPDMLGKLLEAIRG</sequence>
<accession>A0A2S5T906</accession>
<protein>
    <submittedName>
        <fullName evidence="1">Uncharacterized protein</fullName>
    </submittedName>
</protein>
<dbReference type="EMBL" id="PSNY01000001">
    <property type="protein sequence ID" value="PPE71495.1"/>
    <property type="molecule type" value="Genomic_DNA"/>
</dbReference>
<comment type="caution">
    <text evidence="1">The sequence shown here is derived from an EMBL/GenBank/DDBJ whole genome shotgun (WGS) entry which is preliminary data.</text>
</comment>
<evidence type="ECO:0000313" key="1">
    <source>
        <dbReference type="EMBL" id="PPE71495.1"/>
    </source>
</evidence>
<evidence type="ECO:0000313" key="2">
    <source>
        <dbReference type="Proteomes" id="UP000239406"/>
    </source>
</evidence>
<organism evidence="1 2">
    <name type="scientific">Caldimonas thermodepolymerans</name>
    <dbReference type="NCBI Taxonomy" id="215580"/>
    <lineage>
        <taxon>Bacteria</taxon>
        <taxon>Pseudomonadati</taxon>
        <taxon>Pseudomonadota</taxon>
        <taxon>Betaproteobacteria</taxon>
        <taxon>Burkholderiales</taxon>
        <taxon>Sphaerotilaceae</taxon>
        <taxon>Caldimonas</taxon>
    </lineage>
</organism>